<feature type="compositionally biased region" description="Polar residues" evidence="1">
    <location>
        <begin position="652"/>
        <end position="669"/>
    </location>
</feature>
<evidence type="ECO:0000256" key="3">
    <source>
        <dbReference type="SAM" id="SignalP"/>
    </source>
</evidence>
<reference evidence="5 6" key="1">
    <citation type="submission" date="2021-02" db="EMBL/GenBank/DDBJ databases">
        <title>Lactate utilizing bacteria of the human gut.</title>
        <authorList>
            <person name="Sheridan P.O."/>
        </authorList>
    </citation>
    <scope>NUCLEOTIDE SEQUENCE [LARGE SCALE GENOMIC DNA]</scope>
    <source>
        <strain evidence="5 6">HTF-83D</strain>
    </source>
</reference>
<keyword evidence="2" id="KW-0472">Membrane</keyword>
<comment type="caution">
    <text evidence="5">The sequence shown here is derived from an EMBL/GenBank/DDBJ whole genome shotgun (WGS) entry which is preliminary data.</text>
</comment>
<keyword evidence="6" id="KW-1185">Reference proteome</keyword>
<evidence type="ECO:0000313" key="6">
    <source>
        <dbReference type="Proteomes" id="UP001315001"/>
    </source>
</evidence>
<protein>
    <submittedName>
        <fullName evidence="5">Ig-like domain-containing protein</fullName>
    </submittedName>
</protein>
<keyword evidence="3" id="KW-0732">Signal</keyword>
<proteinExistence type="predicted"/>
<dbReference type="Gene3D" id="1.50.10.20">
    <property type="match status" value="1"/>
</dbReference>
<feature type="compositionally biased region" description="Low complexity" evidence="1">
    <location>
        <begin position="623"/>
        <end position="638"/>
    </location>
</feature>
<feature type="region of interest" description="Disordered" evidence="1">
    <location>
        <begin position="47"/>
        <end position="100"/>
    </location>
</feature>
<dbReference type="Pfam" id="PF02368">
    <property type="entry name" value="Big_2"/>
    <property type="match status" value="1"/>
</dbReference>
<feature type="domain" description="BIG2" evidence="4">
    <location>
        <begin position="500"/>
        <end position="577"/>
    </location>
</feature>
<dbReference type="EMBL" id="JAFIQO010000171">
    <property type="protein sequence ID" value="MBP0058191.1"/>
    <property type="molecule type" value="Genomic_DNA"/>
</dbReference>
<evidence type="ECO:0000256" key="2">
    <source>
        <dbReference type="SAM" id="Phobius"/>
    </source>
</evidence>
<feature type="compositionally biased region" description="Polar residues" evidence="1">
    <location>
        <begin position="608"/>
        <end position="622"/>
    </location>
</feature>
<dbReference type="SMART" id="SM00635">
    <property type="entry name" value="BID_2"/>
    <property type="match status" value="1"/>
</dbReference>
<dbReference type="InterPro" id="IPR008930">
    <property type="entry name" value="Terpenoid_cyclase/PrenylTrfase"/>
</dbReference>
<feature type="compositionally biased region" description="Acidic residues" evidence="1">
    <location>
        <begin position="670"/>
        <end position="683"/>
    </location>
</feature>
<dbReference type="SUPFAM" id="SSF48239">
    <property type="entry name" value="Terpenoid cyclases/Protein prenyltransferases"/>
    <property type="match status" value="1"/>
</dbReference>
<dbReference type="SUPFAM" id="SSF49373">
    <property type="entry name" value="Invasin/intimin cell-adhesion fragments"/>
    <property type="match status" value="1"/>
</dbReference>
<evidence type="ECO:0000256" key="1">
    <source>
        <dbReference type="SAM" id="MobiDB-lite"/>
    </source>
</evidence>
<keyword evidence="2" id="KW-0812">Transmembrane</keyword>
<feature type="compositionally biased region" description="Polar residues" evidence="1">
    <location>
        <begin position="81"/>
        <end position="97"/>
    </location>
</feature>
<dbReference type="Gene3D" id="2.60.40.1080">
    <property type="match status" value="1"/>
</dbReference>
<feature type="chain" id="PRO_5046782785" evidence="3">
    <location>
        <begin position="33"/>
        <end position="738"/>
    </location>
</feature>
<gene>
    <name evidence="5" type="ORF">JYQ75_12480</name>
</gene>
<dbReference type="RefSeq" id="WP_209293920.1">
    <property type="nucleotide sequence ID" value="NZ_JAFIQO010000171.1"/>
</dbReference>
<name>A0ABS3ZLJ7_9FIRM</name>
<evidence type="ECO:0000313" key="5">
    <source>
        <dbReference type="EMBL" id="MBP0058191.1"/>
    </source>
</evidence>
<dbReference type="Proteomes" id="UP001315001">
    <property type="component" value="Unassembled WGS sequence"/>
</dbReference>
<keyword evidence="2" id="KW-1133">Transmembrane helix</keyword>
<evidence type="ECO:0000259" key="4">
    <source>
        <dbReference type="SMART" id="SM00635"/>
    </source>
</evidence>
<dbReference type="InterPro" id="IPR008964">
    <property type="entry name" value="Invasin/intimin_cell_adhesion"/>
</dbReference>
<feature type="region of interest" description="Disordered" evidence="1">
    <location>
        <begin position="588"/>
        <end position="689"/>
    </location>
</feature>
<organism evidence="5 6">
    <name type="scientific">Anaerobutyricum soehngenii</name>
    <dbReference type="NCBI Taxonomy" id="105843"/>
    <lineage>
        <taxon>Bacteria</taxon>
        <taxon>Bacillati</taxon>
        <taxon>Bacillota</taxon>
        <taxon>Clostridia</taxon>
        <taxon>Lachnospirales</taxon>
        <taxon>Lachnospiraceae</taxon>
        <taxon>Anaerobutyricum</taxon>
    </lineage>
</organism>
<feature type="transmembrane region" description="Helical" evidence="2">
    <location>
        <begin position="696"/>
        <end position="718"/>
    </location>
</feature>
<feature type="compositionally biased region" description="Low complexity" evidence="1">
    <location>
        <begin position="592"/>
        <end position="607"/>
    </location>
</feature>
<dbReference type="InterPro" id="IPR003343">
    <property type="entry name" value="Big_2"/>
</dbReference>
<dbReference type="CDD" id="cd00688">
    <property type="entry name" value="ISOPREN_C2_like"/>
    <property type="match status" value="1"/>
</dbReference>
<feature type="signal peptide" evidence="3">
    <location>
        <begin position="1"/>
        <end position="32"/>
    </location>
</feature>
<sequence length="738" mass="78485">MNKMYQRLKRKCISLVLFALLVAFIVPYYAYAADNGAEPAAAASAAESTGDFSMSESETSKREETESSEEEEQQTREDADASTSTEADVQESTQEQTLTKKERKIIRKNLQLGRSYGFYAWGAEEDAAQGQSDESGVAVQTEAEAEVLSPDIDTVLSKVRSYILSKDTKPDYSSIWNVIGLKRSGLYVPESYINLFYSNVIAYCESKDWQITRAKYSDYSKLILALTAIGVDARNVMGHNLLAYLSDYENVSRQGNNGTIWALIALKSNPAYEIPEDPSAVQQNSEELLVKKVVGMQCQDGGWTLMGTTGDSDMTGMAMQALASYYNKDGYEDVTAAIDKGLAWIEKNQLSSGGFGTMNTETSESVAQIITALCGVGIDCGEDARFIKNGKWPMTGLFQYYMPEGGFMHVAADAGNNGGGAGGIIDGMATEQGLYATVAYRRFLDGETFLYDMSDVAISAGTKPVVSPTIDTGNNGGGNSSQMVTTVKKTETKPVASKVKVIKVGLNYSTIYLTKGKSKTLKATVSPSNATKKSVKWSSSNKKIAAVNAKGKVTGKKAGTVTITVKATDGSGKKAVCKVVVTAPETTDKKTTIASTAATSQTRQITTPAASSTGSSRTSVPATSGTTKKLSSGSSETTTAKKKNTAAEATTGGWSFSGDNYVPETNSAESETDTVQEDTGVSDEGDRSKADGIRSVALPVAGGAAGLVAVEALGFVLYKKRRGIEGLLKKVMKGGKAE</sequence>
<accession>A0ABS3ZLJ7</accession>